<dbReference type="GO" id="GO:0050660">
    <property type="term" value="F:flavin adenine dinucleotide binding"/>
    <property type="evidence" value="ECO:0007669"/>
    <property type="project" value="TreeGrafter"/>
</dbReference>
<dbReference type="SUPFAM" id="SSF63380">
    <property type="entry name" value="Riboflavin synthase domain-like"/>
    <property type="match status" value="1"/>
</dbReference>
<dbReference type="Pfam" id="PF00175">
    <property type="entry name" value="NAD_binding_1"/>
    <property type="match status" value="1"/>
</dbReference>
<keyword evidence="7" id="KW-1185">Reference proteome</keyword>
<dbReference type="RefSeq" id="WP_074200639.1">
    <property type="nucleotide sequence ID" value="NZ_FSRE01000001.1"/>
</dbReference>
<dbReference type="Proteomes" id="UP000198461">
    <property type="component" value="Unassembled WGS sequence"/>
</dbReference>
<keyword evidence="3" id="KW-0288">FMN</keyword>
<dbReference type="InterPro" id="IPR039261">
    <property type="entry name" value="FNR_nucleotide-bd"/>
</dbReference>
<dbReference type="Gene3D" id="3.40.50.80">
    <property type="entry name" value="Nucleotide-binding domain of ferredoxin-NADP reductase (FNR) module"/>
    <property type="match status" value="1"/>
</dbReference>
<dbReference type="GO" id="GO:0019344">
    <property type="term" value="P:cysteine biosynthetic process"/>
    <property type="evidence" value="ECO:0007669"/>
    <property type="project" value="UniProtKB-KW"/>
</dbReference>
<evidence type="ECO:0000313" key="7">
    <source>
        <dbReference type="Proteomes" id="UP000198461"/>
    </source>
</evidence>
<evidence type="ECO:0000259" key="5">
    <source>
        <dbReference type="PROSITE" id="PS51384"/>
    </source>
</evidence>
<proteinExistence type="predicted"/>
<dbReference type="InterPro" id="IPR023173">
    <property type="entry name" value="NADPH_Cyt_P450_Rdtase_alpha"/>
</dbReference>
<dbReference type="STRING" id="364032.SAMN05443662_0314"/>
<dbReference type="InterPro" id="IPR001433">
    <property type="entry name" value="OxRdtase_FAD/NAD-bd"/>
</dbReference>
<name>A0A1N6DPA3_9GAMM</name>
<keyword evidence="4" id="KW-0198">Cysteine biosynthesis</keyword>
<reference evidence="7" key="1">
    <citation type="submission" date="2016-11" db="EMBL/GenBank/DDBJ databases">
        <authorList>
            <person name="Varghese N."/>
            <person name="Submissions S."/>
        </authorList>
    </citation>
    <scope>NUCLEOTIDE SEQUENCE [LARGE SCALE GENOMIC DNA]</scope>
    <source>
        <strain evidence="7">DSM 17737</strain>
    </source>
</reference>
<dbReference type="Gene3D" id="1.20.990.10">
    <property type="entry name" value="NADPH-cytochrome p450 Reductase, Chain A, domain 3"/>
    <property type="match status" value="1"/>
</dbReference>
<dbReference type="OrthoDB" id="9816402at2"/>
<comment type="cofactor">
    <cofactor evidence="1">
        <name>FMN</name>
        <dbReference type="ChEBI" id="CHEBI:58210"/>
    </cofactor>
</comment>
<organism evidence="6 7">
    <name type="scientific">Sulfurivirga caldicuralii</name>
    <dbReference type="NCBI Taxonomy" id="364032"/>
    <lineage>
        <taxon>Bacteria</taxon>
        <taxon>Pseudomonadati</taxon>
        <taxon>Pseudomonadota</taxon>
        <taxon>Gammaproteobacteria</taxon>
        <taxon>Thiotrichales</taxon>
        <taxon>Piscirickettsiaceae</taxon>
        <taxon>Sulfurivirga</taxon>
    </lineage>
</organism>
<dbReference type="SUPFAM" id="SSF52343">
    <property type="entry name" value="Ferredoxin reductase-like, C-terminal NADP-linked domain"/>
    <property type="match status" value="1"/>
</dbReference>
<dbReference type="PANTHER" id="PTHR19384">
    <property type="entry name" value="NITRIC OXIDE SYNTHASE-RELATED"/>
    <property type="match status" value="1"/>
</dbReference>
<gene>
    <name evidence="6" type="ORF">SAMN05443662_0314</name>
</gene>
<evidence type="ECO:0000313" key="6">
    <source>
        <dbReference type="EMBL" id="SIN72493.1"/>
    </source>
</evidence>
<protein>
    <submittedName>
        <fullName evidence="6">Sulfite reductase (NADPH) flavoprotein alpha-component</fullName>
    </submittedName>
</protein>
<keyword evidence="2" id="KW-0285">Flavoprotein</keyword>
<dbReference type="AlphaFoldDB" id="A0A1N6DPA3"/>
<dbReference type="GO" id="GO:0010181">
    <property type="term" value="F:FMN binding"/>
    <property type="evidence" value="ECO:0007669"/>
    <property type="project" value="TreeGrafter"/>
</dbReference>
<evidence type="ECO:0000256" key="1">
    <source>
        <dbReference type="ARBA" id="ARBA00001917"/>
    </source>
</evidence>
<dbReference type="Gene3D" id="2.40.30.10">
    <property type="entry name" value="Translation factors"/>
    <property type="match status" value="1"/>
</dbReference>
<feature type="domain" description="FAD-binding FR-type" evidence="5">
    <location>
        <begin position="1"/>
        <end position="209"/>
    </location>
</feature>
<dbReference type="GO" id="GO:0016491">
    <property type="term" value="F:oxidoreductase activity"/>
    <property type="evidence" value="ECO:0007669"/>
    <property type="project" value="InterPro"/>
</dbReference>
<dbReference type="GO" id="GO:0005829">
    <property type="term" value="C:cytosol"/>
    <property type="evidence" value="ECO:0007669"/>
    <property type="project" value="TreeGrafter"/>
</dbReference>
<dbReference type="PRINTS" id="PR00371">
    <property type="entry name" value="FPNCR"/>
</dbReference>
<sequence length="349" mass="39195">MSLHALKILERRRETAPESDKAVFCLRLACTEPYEPGDWLMVQPVNPQRTVGDVLEALGLTGAERVTLRRHGEVPVFEALREHLEITQLDPAMLNRLQRKEGIGDWPDRQAMVDYAWHRDLLDFLCDYPDARALSLKLIDYLSPLAPRYYSIASACCAHPGEVHILFKHVVHMVCGREHPGAATTLLRESPVGSFVQGRIQANKGFKLPQQGEVPIVMIGAGVGLAPFIGFMQARLREGAVGENWLFFGETHEKSTFLCREQLTGWVAQGALQLATAFSRDQAEKIYVQHRVLEHADDVRRLFAEGAYFYLCGDKRGMAPAVLDALTQCLGEDKMAQLKAENRLQTDIY</sequence>
<dbReference type="InterPro" id="IPR017927">
    <property type="entry name" value="FAD-bd_FR_type"/>
</dbReference>
<dbReference type="InterPro" id="IPR001709">
    <property type="entry name" value="Flavoprot_Pyr_Nucl_cyt_Rdtase"/>
</dbReference>
<dbReference type="PROSITE" id="PS51384">
    <property type="entry name" value="FAD_FR"/>
    <property type="match status" value="1"/>
</dbReference>
<keyword evidence="4" id="KW-0028">Amino-acid biosynthesis</keyword>
<dbReference type="EMBL" id="FSRE01000001">
    <property type="protein sequence ID" value="SIN72493.1"/>
    <property type="molecule type" value="Genomic_DNA"/>
</dbReference>
<evidence type="ECO:0000256" key="4">
    <source>
        <dbReference type="ARBA" id="ARBA00023192"/>
    </source>
</evidence>
<evidence type="ECO:0000256" key="3">
    <source>
        <dbReference type="ARBA" id="ARBA00022643"/>
    </source>
</evidence>
<dbReference type="PANTHER" id="PTHR19384:SF128">
    <property type="entry name" value="NADPH OXIDOREDUCTASE A"/>
    <property type="match status" value="1"/>
</dbReference>
<accession>A0A1N6DPA3</accession>
<dbReference type="InterPro" id="IPR017938">
    <property type="entry name" value="Riboflavin_synthase-like_b-brl"/>
</dbReference>
<evidence type="ECO:0000256" key="2">
    <source>
        <dbReference type="ARBA" id="ARBA00022630"/>
    </source>
</evidence>